<dbReference type="EC" id="2.3.2.31" evidence="2"/>
<dbReference type="EMBL" id="JBHGVX010000006">
    <property type="protein sequence ID" value="KAL1795187.1"/>
    <property type="molecule type" value="Genomic_DNA"/>
</dbReference>
<keyword evidence="5" id="KW-0677">Repeat</keyword>
<evidence type="ECO:0000256" key="6">
    <source>
        <dbReference type="ARBA" id="ARBA00022771"/>
    </source>
</evidence>
<dbReference type="RefSeq" id="XP_069305771.1">
    <property type="nucleotide sequence ID" value="XM_069453195.1"/>
</dbReference>
<evidence type="ECO:0000256" key="5">
    <source>
        <dbReference type="ARBA" id="ARBA00022737"/>
    </source>
</evidence>
<keyword evidence="4" id="KW-0479">Metal-binding</keyword>
<evidence type="ECO:0000313" key="11">
    <source>
        <dbReference type="Proteomes" id="UP001578633"/>
    </source>
</evidence>
<proteinExistence type="predicted"/>
<evidence type="ECO:0000256" key="4">
    <source>
        <dbReference type="ARBA" id="ARBA00022723"/>
    </source>
</evidence>
<evidence type="ECO:0000256" key="2">
    <source>
        <dbReference type="ARBA" id="ARBA00012251"/>
    </source>
</evidence>
<sequence>MDFATAQVVLKLQLDDVDAILKALPKIDKNGIVNSERVAFSALGDELLKKWHDIRGQAFAHKIIQEDNADRRVYEKLLREEQQAERDHDLARRLADEPASQGLAVPLALSVYDNVADQMSEADDDETLVNKNLSFDLTSMQTALPKDDTLLDGRDKSVQAEIPFATCSSCLDIHPARDTLQLSCKDDGDVEAHAYCRECLTRLFECSTTDTSHFPPRCCSEIIPITSCIPFLPSEVISRFVAKREEFDMVDRTYCSNKTCSSWIRPANIVAGVATCADCAQKTCVTCKNEQHNALCQEDKDVKELMSVAKAKRWQTCPKCKEMVELERGCFHIT</sequence>
<reference evidence="10 11" key="1">
    <citation type="submission" date="2024-09" db="EMBL/GenBank/DDBJ databases">
        <title>T2T genomes of carrot and Alternaria dauci and their utility for understanding host-pathogen interaction during carrot leaf blight disease.</title>
        <authorList>
            <person name="Liu W."/>
            <person name="Xu S."/>
            <person name="Ou C."/>
            <person name="Liu X."/>
            <person name="Zhuang F."/>
            <person name="Deng X.W."/>
        </authorList>
    </citation>
    <scope>NUCLEOTIDE SEQUENCE [LARGE SCALE GENOMIC DNA]</scope>
    <source>
        <strain evidence="10 11">A2016</strain>
    </source>
</reference>
<dbReference type="PROSITE" id="PS51873">
    <property type="entry name" value="TRIAD"/>
    <property type="match status" value="1"/>
</dbReference>
<keyword evidence="7" id="KW-0833">Ubl conjugation pathway</keyword>
<keyword evidence="3" id="KW-0808">Transferase</keyword>
<evidence type="ECO:0000259" key="9">
    <source>
        <dbReference type="PROSITE" id="PS51873"/>
    </source>
</evidence>
<name>A0ABR3UFC2_9PLEO</name>
<dbReference type="InterPro" id="IPR044066">
    <property type="entry name" value="TRIAD_supradom"/>
</dbReference>
<keyword evidence="8" id="KW-0862">Zinc</keyword>
<dbReference type="InterPro" id="IPR002867">
    <property type="entry name" value="IBR_dom"/>
</dbReference>
<dbReference type="GeneID" id="96087325"/>
<keyword evidence="11" id="KW-1185">Reference proteome</keyword>
<dbReference type="Pfam" id="PF01485">
    <property type="entry name" value="IBR"/>
    <property type="match status" value="1"/>
</dbReference>
<dbReference type="CDD" id="cd20335">
    <property type="entry name" value="BRcat_RBR"/>
    <property type="match status" value="1"/>
</dbReference>
<comment type="catalytic activity">
    <reaction evidence="1">
        <text>[E2 ubiquitin-conjugating enzyme]-S-ubiquitinyl-L-cysteine + [acceptor protein]-L-lysine = [E2 ubiquitin-conjugating enzyme]-L-cysteine + [acceptor protein]-N(6)-ubiquitinyl-L-lysine.</text>
        <dbReference type="EC" id="2.3.2.31"/>
    </reaction>
</comment>
<dbReference type="PANTHER" id="PTHR11685">
    <property type="entry name" value="RBR FAMILY RING FINGER AND IBR DOMAIN-CONTAINING"/>
    <property type="match status" value="1"/>
</dbReference>
<evidence type="ECO:0000256" key="7">
    <source>
        <dbReference type="ARBA" id="ARBA00022786"/>
    </source>
</evidence>
<organism evidence="10 11">
    <name type="scientific">Alternaria dauci</name>
    <dbReference type="NCBI Taxonomy" id="48095"/>
    <lineage>
        <taxon>Eukaryota</taxon>
        <taxon>Fungi</taxon>
        <taxon>Dikarya</taxon>
        <taxon>Ascomycota</taxon>
        <taxon>Pezizomycotina</taxon>
        <taxon>Dothideomycetes</taxon>
        <taxon>Pleosporomycetidae</taxon>
        <taxon>Pleosporales</taxon>
        <taxon>Pleosporineae</taxon>
        <taxon>Pleosporaceae</taxon>
        <taxon>Alternaria</taxon>
        <taxon>Alternaria sect. Porri</taxon>
    </lineage>
</organism>
<evidence type="ECO:0000256" key="8">
    <source>
        <dbReference type="ARBA" id="ARBA00022833"/>
    </source>
</evidence>
<keyword evidence="6" id="KW-0863">Zinc-finger</keyword>
<dbReference type="InterPro" id="IPR031127">
    <property type="entry name" value="E3_UB_ligase_RBR"/>
</dbReference>
<comment type="caution">
    <text evidence="10">The sequence shown here is derived from an EMBL/GenBank/DDBJ whole genome shotgun (WGS) entry which is preliminary data.</text>
</comment>
<dbReference type="Proteomes" id="UP001578633">
    <property type="component" value="Chromosome 6"/>
</dbReference>
<accession>A0ABR3UFC2</accession>
<evidence type="ECO:0000256" key="3">
    <source>
        <dbReference type="ARBA" id="ARBA00022679"/>
    </source>
</evidence>
<evidence type="ECO:0000256" key="1">
    <source>
        <dbReference type="ARBA" id="ARBA00001798"/>
    </source>
</evidence>
<gene>
    <name evidence="10" type="ORF">ACET3X_007003</name>
</gene>
<feature type="domain" description="RING-type" evidence="9">
    <location>
        <begin position="163"/>
        <end position="334"/>
    </location>
</feature>
<evidence type="ECO:0000313" key="10">
    <source>
        <dbReference type="EMBL" id="KAL1795187.1"/>
    </source>
</evidence>
<protein>
    <recommendedName>
        <fullName evidence="2">RBR-type E3 ubiquitin transferase</fullName>
        <ecNumber evidence="2">2.3.2.31</ecNumber>
    </recommendedName>
</protein>